<reference evidence="2 3" key="1">
    <citation type="submission" date="2019-01" db="EMBL/GenBank/DDBJ databases">
        <title>Sinorhodobacter populi sp. nov. isolated from the symptomatic bark tissue of Populus euramericana canker.</title>
        <authorList>
            <person name="Xu G."/>
        </authorList>
    </citation>
    <scope>NUCLEOTIDE SEQUENCE [LARGE SCALE GENOMIC DNA]</scope>
    <source>
        <strain evidence="2 3">D19-10-3-21</strain>
    </source>
</reference>
<sequence>MTERTWPRGSEWRKWDLHVHSPASHGFKGDYNQFVIQLGNADCDVIGINDYFSVAGYREILRRLADPSSTDGNKAYRESLEKLREKTLIPVVECRMTNVLVNKKGAGQRINFHLIFDPAVDPENIETFLKSQQVKGSSIGNRYSDSQFLLDDVAVDFNGVLNDLRSDGSFRDRFLVWLPYDEYGGADGINPKTDKLFKENLIYNADILGSSNKKQADFFLWKDTAYTEEEYRGWFRSRKPCIKGSDSHNVNDELGKLKDQASQAVDKYCWIKADPTFGGLRQIINEPEDRVYIGKLPPKLEEVRANPTRYIDRLHVTRTADADTTDAWFNSDLPLNADMVAIIGNKGSGKSALADILAVSGNTHCDPTHFSFLNKARFCERNGKLAKQFEARPVWIDGTESTVPLNARPDMNGVERVRYIPQTYLEKVCTETEPGQQSEFQAELRKVIFSHISDADKLGKETLDELIQYKTEELKGQIENARREISRVNIDLVRLEEKAGADYVARLDALLRQKQQELKAHVENEPPKVEQPGEVSPEQKAAYDAIAADLAKERETLNGIEAKTEERQQQQKTLTEKIALARKVEGRIDNFESDFSRLKRETAPDLEKLGLSFETIIAITLNKATLSDARDKLVADKEKADTDLDADNTEGLPAQKTACLERIKALQDKLDAPNKRFQEYNEALRAWQEKKQAIEGSADKPESLKWYEAQIDYVKTGLPADIEKLRKQRREVAAEIHKCVAAIRDVYKELFSAVQELITASVIIKEGFKLTFESSIVERTLQADLFDRYVSQGNAGSFYGKEKGAAVLEELCADFDVNEAADALALVEKLIQYLEFDMRTAQKTPTGIASQLRKNVEVKDLYDFLWSFGYLEPEYSLKLDGKDLSHLSPGERGTLLLVFYLLVDKSNKPIIVDQPEENLDSQTVYRLLIPVIKDVKKRRQIIMVTHSPNIAVVCDAEQIIHAHIDRSAGNAVIYTMGAIESPAINRYLVDVLEGTRPAFDNRDAKYYVQ</sequence>
<dbReference type="SUPFAM" id="SSF52540">
    <property type="entry name" value="P-loop containing nucleoside triphosphate hydrolases"/>
    <property type="match status" value="1"/>
</dbReference>
<dbReference type="OrthoDB" id="9791620at2"/>
<dbReference type="Gene3D" id="3.20.20.140">
    <property type="entry name" value="Metal-dependent hydrolases"/>
    <property type="match status" value="1"/>
</dbReference>
<evidence type="ECO:0008006" key="4">
    <source>
        <dbReference type="Google" id="ProtNLM"/>
    </source>
</evidence>
<dbReference type="PANTHER" id="PTHR43581">
    <property type="entry name" value="ATP/GTP PHOSPHATASE"/>
    <property type="match status" value="1"/>
</dbReference>
<reference evidence="2 3" key="2">
    <citation type="submission" date="2019-01" db="EMBL/GenBank/DDBJ databases">
        <authorList>
            <person name="Li Y."/>
        </authorList>
    </citation>
    <scope>NUCLEOTIDE SEQUENCE [LARGE SCALE GENOMIC DNA]</scope>
    <source>
        <strain evidence="2 3">D19-10-3-21</strain>
    </source>
</reference>
<protein>
    <recommendedName>
        <fullName evidence="4">ATPase AAA-type core domain-containing protein</fullName>
    </recommendedName>
</protein>
<gene>
    <name evidence="2" type="ORF">D2T31_03190</name>
</gene>
<evidence type="ECO:0000256" key="1">
    <source>
        <dbReference type="SAM" id="Coils"/>
    </source>
</evidence>
<dbReference type="InterPro" id="IPR016195">
    <property type="entry name" value="Pol/histidinol_Pase-like"/>
</dbReference>
<dbReference type="InterPro" id="IPR027417">
    <property type="entry name" value="P-loop_NTPase"/>
</dbReference>
<dbReference type="SUPFAM" id="SSF89550">
    <property type="entry name" value="PHP domain-like"/>
    <property type="match status" value="1"/>
</dbReference>
<proteinExistence type="predicted"/>
<dbReference type="Gene3D" id="3.40.50.300">
    <property type="entry name" value="P-loop containing nucleotide triphosphate hydrolases"/>
    <property type="match status" value="1"/>
</dbReference>
<feature type="coiled-coil region" evidence="1">
    <location>
        <begin position="471"/>
        <end position="524"/>
    </location>
</feature>
<evidence type="ECO:0000313" key="2">
    <source>
        <dbReference type="EMBL" id="RWR31977.1"/>
    </source>
</evidence>
<dbReference type="InterPro" id="IPR051396">
    <property type="entry name" value="Bact_Antivir_Def_Nuclease"/>
</dbReference>
<name>A0A443KGU7_9RHOB</name>
<dbReference type="RefSeq" id="WP_128236027.1">
    <property type="nucleotide sequence ID" value="NZ_SAUX01000002.1"/>
</dbReference>
<comment type="caution">
    <text evidence="2">The sequence shown here is derived from an EMBL/GenBank/DDBJ whole genome shotgun (WGS) entry which is preliminary data.</text>
</comment>
<dbReference type="GO" id="GO:0005524">
    <property type="term" value="F:ATP binding"/>
    <property type="evidence" value="ECO:0007669"/>
    <property type="project" value="InterPro"/>
</dbReference>
<dbReference type="InterPro" id="IPR054787">
    <property type="entry name" value="TrlF_ATPase"/>
</dbReference>
<dbReference type="Proteomes" id="UP000285295">
    <property type="component" value="Unassembled WGS sequence"/>
</dbReference>
<evidence type="ECO:0000313" key="3">
    <source>
        <dbReference type="Proteomes" id="UP000285295"/>
    </source>
</evidence>
<dbReference type="NCBIfam" id="NF045780">
    <property type="entry name" value="TrlF_fam_ATP"/>
    <property type="match status" value="1"/>
</dbReference>
<dbReference type="PANTHER" id="PTHR43581:SF2">
    <property type="entry name" value="EXCINUCLEASE ATPASE SUBUNIT"/>
    <property type="match status" value="1"/>
</dbReference>
<dbReference type="AlphaFoldDB" id="A0A443KGU7"/>
<organism evidence="2 3">
    <name type="scientific">Paenirhodobacter populi</name>
    <dbReference type="NCBI Taxonomy" id="2306993"/>
    <lineage>
        <taxon>Bacteria</taxon>
        <taxon>Pseudomonadati</taxon>
        <taxon>Pseudomonadota</taxon>
        <taxon>Alphaproteobacteria</taxon>
        <taxon>Rhodobacterales</taxon>
        <taxon>Rhodobacter group</taxon>
        <taxon>Paenirhodobacter</taxon>
    </lineage>
</organism>
<dbReference type="GO" id="GO:0016887">
    <property type="term" value="F:ATP hydrolysis activity"/>
    <property type="evidence" value="ECO:0007669"/>
    <property type="project" value="InterPro"/>
</dbReference>
<dbReference type="EMBL" id="SAUX01000002">
    <property type="protein sequence ID" value="RWR31977.1"/>
    <property type="molecule type" value="Genomic_DNA"/>
</dbReference>
<keyword evidence="1" id="KW-0175">Coiled coil</keyword>
<accession>A0A443KGU7</accession>